<dbReference type="eggNOG" id="COG0204">
    <property type="taxonomic scope" value="Bacteria"/>
</dbReference>
<dbReference type="GO" id="GO:0005886">
    <property type="term" value="C:plasma membrane"/>
    <property type="evidence" value="ECO:0007669"/>
    <property type="project" value="TreeGrafter"/>
</dbReference>
<reference evidence="4 5" key="1">
    <citation type="submission" date="2017-02" db="EMBL/GenBank/DDBJ databases">
        <title>The new phylogeny of genus Mycobacterium.</title>
        <authorList>
            <person name="Tortoli E."/>
            <person name="Trovato A."/>
            <person name="Cirillo D.M."/>
        </authorList>
    </citation>
    <scope>NUCLEOTIDE SEQUENCE [LARGE SCALE GENOMIC DNA]</scope>
    <source>
        <strain evidence="4 5">DSM 44338</strain>
    </source>
</reference>
<dbReference type="CDD" id="cd07989">
    <property type="entry name" value="LPLAT_AGPAT-like"/>
    <property type="match status" value="1"/>
</dbReference>
<dbReference type="PANTHER" id="PTHR10434">
    <property type="entry name" value="1-ACYL-SN-GLYCEROL-3-PHOSPHATE ACYLTRANSFERASE"/>
    <property type="match status" value="1"/>
</dbReference>
<evidence type="ECO:0000259" key="3">
    <source>
        <dbReference type="SMART" id="SM00563"/>
    </source>
</evidence>
<dbReference type="SMART" id="SM00563">
    <property type="entry name" value="PlsC"/>
    <property type="match status" value="1"/>
</dbReference>
<feature type="domain" description="Phospholipid/glycerol acyltransferase" evidence="3">
    <location>
        <begin position="37"/>
        <end position="151"/>
    </location>
</feature>
<dbReference type="GO" id="GO:0006654">
    <property type="term" value="P:phosphatidic acid biosynthetic process"/>
    <property type="evidence" value="ECO:0007669"/>
    <property type="project" value="TreeGrafter"/>
</dbReference>
<dbReference type="PANTHER" id="PTHR10434:SF55">
    <property type="entry name" value="POSSIBLE ACYLTRANSFERASE"/>
    <property type="match status" value="1"/>
</dbReference>
<dbReference type="RefSeq" id="WP_083127768.1">
    <property type="nucleotide sequence ID" value="NZ_MVIM01000013.1"/>
</dbReference>
<gene>
    <name evidence="4" type="ORF">BST47_21965</name>
</gene>
<evidence type="ECO:0000313" key="5">
    <source>
        <dbReference type="Proteomes" id="UP000192411"/>
    </source>
</evidence>
<dbReference type="AlphaFoldDB" id="A0A1X0JL78"/>
<evidence type="ECO:0000256" key="1">
    <source>
        <dbReference type="ARBA" id="ARBA00022679"/>
    </source>
</evidence>
<dbReference type="STRING" id="75922.BST47_21965"/>
<name>A0A1X0JL78_9MYCO</name>
<proteinExistence type="predicted"/>
<keyword evidence="2 4" id="KW-0012">Acyltransferase</keyword>
<comment type="caution">
    <text evidence="4">The sequence shown here is derived from an EMBL/GenBank/DDBJ whole genome shotgun (WGS) entry which is preliminary data.</text>
</comment>
<dbReference type="SUPFAM" id="SSF69593">
    <property type="entry name" value="Glycerol-3-phosphate (1)-acyltransferase"/>
    <property type="match status" value="1"/>
</dbReference>
<dbReference type="Pfam" id="PF01553">
    <property type="entry name" value="Acyltransferase"/>
    <property type="match status" value="1"/>
</dbReference>
<accession>A0A1X0JL78</accession>
<keyword evidence="5" id="KW-1185">Reference proteome</keyword>
<evidence type="ECO:0000256" key="2">
    <source>
        <dbReference type="ARBA" id="ARBA00023315"/>
    </source>
</evidence>
<dbReference type="GO" id="GO:0003841">
    <property type="term" value="F:1-acylglycerol-3-phosphate O-acyltransferase activity"/>
    <property type="evidence" value="ECO:0007669"/>
    <property type="project" value="TreeGrafter"/>
</dbReference>
<keyword evidence="1 4" id="KW-0808">Transferase</keyword>
<dbReference type="InterPro" id="IPR002123">
    <property type="entry name" value="Plipid/glycerol_acylTrfase"/>
</dbReference>
<dbReference type="Proteomes" id="UP000192411">
    <property type="component" value="Unassembled WGS sequence"/>
</dbReference>
<dbReference type="OrthoDB" id="3210041at2"/>
<protein>
    <submittedName>
        <fullName evidence="4">1-acyl-sn-glycerol-3-phosphate acyltransferase</fullName>
    </submittedName>
</protein>
<evidence type="ECO:0000313" key="4">
    <source>
        <dbReference type="EMBL" id="ORB62997.1"/>
    </source>
</evidence>
<organism evidence="4 5">
    <name type="scientific">Mycolicibacterium tusciae</name>
    <dbReference type="NCBI Taxonomy" id="75922"/>
    <lineage>
        <taxon>Bacteria</taxon>
        <taxon>Bacillati</taxon>
        <taxon>Actinomycetota</taxon>
        <taxon>Actinomycetes</taxon>
        <taxon>Mycobacteriales</taxon>
        <taxon>Mycobacteriaceae</taxon>
        <taxon>Mycolicibacterium</taxon>
    </lineage>
</organism>
<sequence>MEPVFRALEIAVSMANRAIGTRITYLGLENIPAHGGAVVAINHTSYIDWYPSALAAYQVRRRLRFMIKSEMQQVKVVNFLIKHSKTIPVDRGAGGEAYAVAVERLRAGELVAVYPEATISRSFELKEFKSGAARMARDAQVPIIPMIVWGAQRMWTKDHPRNMGRKKIPITVAIGPHVQAAATVDETSSAMREAMNTLLHTVQENYPRPPGAYWVPHRLGGSAPTMDEAKALEEAELVERARKRAERETKSRR</sequence>
<dbReference type="EMBL" id="MVIM01000013">
    <property type="protein sequence ID" value="ORB62997.1"/>
    <property type="molecule type" value="Genomic_DNA"/>
</dbReference>